<dbReference type="InterPro" id="IPR041468">
    <property type="entry name" value="HTH_ParB/Spo0J"/>
</dbReference>
<keyword evidence="10" id="KW-1185">Reference proteome</keyword>
<evidence type="ECO:0000259" key="8">
    <source>
        <dbReference type="PROSITE" id="PS50943"/>
    </source>
</evidence>
<dbReference type="SUPFAM" id="SSF109709">
    <property type="entry name" value="KorB DNA-binding domain-like"/>
    <property type="match status" value="1"/>
</dbReference>
<dbReference type="EMBL" id="FQUR01000013">
    <property type="protein sequence ID" value="SHF03789.1"/>
    <property type="molecule type" value="Genomic_DNA"/>
</dbReference>
<evidence type="ECO:0000256" key="7">
    <source>
        <dbReference type="ARBA" id="ARBA00023306"/>
    </source>
</evidence>
<gene>
    <name evidence="9" type="ORF">SAMN02745195_01694</name>
</gene>
<dbReference type="PANTHER" id="PTHR33375:SF8">
    <property type="entry name" value="NUCLEOID OCCLUSION PROTEIN"/>
    <property type="match status" value="1"/>
</dbReference>
<dbReference type="InterPro" id="IPR036086">
    <property type="entry name" value="ParB/Sulfiredoxin_sf"/>
</dbReference>
<dbReference type="Proteomes" id="UP000184127">
    <property type="component" value="Unassembled WGS sequence"/>
</dbReference>
<dbReference type="PROSITE" id="PS50943">
    <property type="entry name" value="HTH_CROC1"/>
    <property type="match status" value="1"/>
</dbReference>
<dbReference type="Gene3D" id="3.90.1530.30">
    <property type="match status" value="1"/>
</dbReference>
<dbReference type="InterPro" id="IPR004437">
    <property type="entry name" value="ParB/RepB/Spo0J"/>
</dbReference>
<keyword evidence="6" id="KW-0717">Septation</keyword>
<dbReference type="CDD" id="cd16393">
    <property type="entry name" value="SPO0J_N"/>
    <property type="match status" value="1"/>
</dbReference>
<evidence type="ECO:0000313" key="10">
    <source>
        <dbReference type="Proteomes" id="UP000184127"/>
    </source>
</evidence>
<dbReference type="PANTHER" id="PTHR33375">
    <property type="entry name" value="CHROMOSOME-PARTITIONING PROTEIN PARB-RELATED"/>
    <property type="match status" value="1"/>
</dbReference>
<accession>A0A1M4YDI2</accession>
<dbReference type="NCBIfam" id="TIGR00180">
    <property type="entry name" value="parB_part"/>
    <property type="match status" value="1"/>
</dbReference>
<keyword evidence="7" id="KW-0131">Cell cycle</keyword>
<dbReference type="GO" id="GO:0007059">
    <property type="term" value="P:chromosome segregation"/>
    <property type="evidence" value="ECO:0007669"/>
    <property type="project" value="TreeGrafter"/>
</dbReference>
<evidence type="ECO:0000256" key="1">
    <source>
        <dbReference type="ARBA" id="ARBA00004453"/>
    </source>
</evidence>
<dbReference type="FunFam" id="1.10.10.2830:FF:000001">
    <property type="entry name" value="Chromosome partitioning protein ParB"/>
    <property type="match status" value="1"/>
</dbReference>
<dbReference type="NCBIfam" id="TIGR04285">
    <property type="entry name" value="nucleoid_noc"/>
    <property type="match status" value="1"/>
</dbReference>
<evidence type="ECO:0000256" key="2">
    <source>
        <dbReference type="ARBA" id="ARBA00006295"/>
    </source>
</evidence>
<reference evidence="10" key="1">
    <citation type="submission" date="2016-11" db="EMBL/GenBank/DDBJ databases">
        <authorList>
            <person name="Varghese N."/>
            <person name="Submissions S."/>
        </authorList>
    </citation>
    <scope>NUCLEOTIDE SEQUENCE [LARGE SCALE GENOMIC DNA]</scope>
    <source>
        <strain evidence="10">DSM 18761</strain>
    </source>
</reference>
<evidence type="ECO:0000313" key="9">
    <source>
        <dbReference type="EMBL" id="SHF03789.1"/>
    </source>
</evidence>
<dbReference type="InterPro" id="IPR001387">
    <property type="entry name" value="Cro/C1-type_HTH"/>
</dbReference>
<sequence>MWKNFLIVLRAGCVKVVQGKTQEICYLPIDSIRPNPYQPRKNFDIKNLQELSESIKAYGVLQPITVRMVHNNFYELVAGERRLRASKLAGLAEIPAIIINAQDEDSAVLALIENLQRENLNFIEEAEAYYNLINDHHLTQEQLAKILGKSQSTIANKLRILKLSKEIKEQLLENDLTERHARALLRLPDEELQKKALDVITKKKLNVSQTEKLIQDMIDKITKQPEEVKKENKKMMKFYKDIRIFVNTVKQAVDLMKKSGVPAQYIENDKEEYIEFVIKISKK</sequence>
<keyword evidence="3" id="KW-0963">Cytoplasm</keyword>
<dbReference type="GO" id="GO:0009295">
    <property type="term" value="C:nucleoid"/>
    <property type="evidence" value="ECO:0007669"/>
    <property type="project" value="UniProtKB-SubCell"/>
</dbReference>
<dbReference type="GO" id="GO:0045881">
    <property type="term" value="P:positive regulation of sporulation resulting in formation of a cellular spore"/>
    <property type="evidence" value="ECO:0007669"/>
    <property type="project" value="TreeGrafter"/>
</dbReference>
<keyword evidence="4" id="KW-0132">Cell division</keyword>
<protein>
    <submittedName>
        <fullName evidence="9">ParB family protein</fullName>
    </submittedName>
</protein>
<dbReference type="AlphaFoldDB" id="A0A1M4YDI2"/>
<comment type="subcellular location">
    <subcellularLocation>
        <location evidence="1">Cytoplasm</location>
        <location evidence="1">Nucleoid</location>
    </subcellularLocation>
</comment>
<dbReference type="InterPro" id="IPR003115">
    <property type="entry name" value="ParB_N"/>
</dbReference>
<dbReference type="Gene3D" id="1.10.10.2830">
    <property type="match status" value="1"/>
</dbReference>
<evidence type="ECO:0000256" key="4">
    <source>
        <dbReference type="ARBA" id="ARBA00022618"/>
    </source>
</evidence>
<comment type="similarity">
    <text evidence="2">Belongs to the ParB family.</text>
</comment>
<dbReference type="InterPro" id="IPR023705">
    <property type="entry name" value="Nucleoid_occlusion_protein"/>
</dbReference>
<evidence type="ECO:0000256" key="6">
    <source>
        <dbReference type="ARBA" id="ARBA00023210"/>
    </source>
</evidence>
<dbReference type="GO" id="GO:0000917">
    <property type="term" value="P:division septum assembly"/>
    <property type="evidence" value="ECO:0007669"/>
    <property type="project" value="UniProtKB-KW"/>
</dbReference>
<dbReference type="GO" id="GO:0005694">
    <property type="term" value="C:chromosome"/>
    <property type="evidence" value="ECO:0007669"/>
    <property type="project" value="TreeGrafter"/>
</dbReference>
<feature type="domain" description="HTH cro/C1-type" evidence="8">
    <location>
        <begin position="134"/>
        <end position="156"/>
    </location>
</feature>
<dbReference type="SMART" id="SM00470">
    <property type="entry name" value="ParB"/>
    <property type="match status" value="1"/>
</dbReference>
<proteinExistence type="inferred from homology"/>
<dbReference type="FunFam" id="3.90.1530.30:FF:000001">
    <property type="entry name" value="Chromosome partitioning protein ParB"/>
    <property type="match status" value="1"/>
</dbReference>
<organism evidence="9 10">
    <name type="scientific">Thermoanaerobacter uzonensis DSM 18761</name>
    <dbReference type="NCBI Taxonomy" id="1123369"/>
    <lineage>
        <taxon>Bacteria</taxon>
        <taxon>Bacillati</taxon>
        <taxon>Bacillota</taxon>
        <taxon>Clostridia</taxon>
        <taxon>Thermoanaerobacterales</taxon>
        <taxon>Thermoanaerobacteraceae</taxon>
        <taxon>Thermoanaerobacter</taxon>
    </lineage>
</organism>
<keyword evidence="5" id="KW-0238">DNA-binding</keyword>
<name>A0A1M4YDI2_9THEO</name>
<dbReference type="SUPFAM" id="SSF110849">
    <property type="entry name" value="ParB/Sulfiredoxin"/>
    <property type="match status" value="1"/>
</dbReference>
<evidence type="ECO:0000256" key="5">
    <source>
        <dbReference type="ARBA" id="ARBA00023125"/>
    </source>
</evidence>
<dbReference type="GO" id="GO:0003677">
    <property type="term" value="F:DNA binding"/>
    <property type="evidence" value="ECO:0007669"/>
    <property type="project" value="UniProtKB-KW"/>
</dbReference>
<dbReference type="InterPro" id="IPR050336">
    <property type="entry name" value="Chromosome_partition/occlusion"/>
</dbReference>
<dbReference type="Pfam" id="PF17762">
    <property type="entry name" value="HTH_ParB"/>
    <property type="match status" value="1"/>
</dbReference>
<evidence type="ECO:0000256" key="3">
    <source>
        <dbReference type="ARBA" id="ARBA00022490"/>
    </source>
</evidence>
<dbReference type="Pfam" id="PF02195">
    <property type="entry name" value="ParB_N"/>
    <property type="match status" value="1"/>
</dbReference>